<sequence length="108" mass="11351">MRALAPTSPTIPTSYTPGPWHEHSHRQIGPDEGIVAEVWSAIGWGDAAIQQAAANVRLIAAAPELHQACAAAESLLTLQKFHATEHTEEGRTLLALRAALAKVEGGAA</sequence>
<gene>
    <name evidence="2" type="ORF">AC731_006035</name>
</gene>
<feature type="region of interest" description="Disordered" evidence="1">
    <location>
        <begin position="1"/>
        <end position="27"/>
    </location>
</feature>
<dbReference type="AlphaFoldDB" id="A0A127K4J9"/>
<dbReference type="EMBL" id="CP014646">
    <property type="protein sequence ID" value="AMO36534.1"/>
    <property type="molecule type" value="Genomic_DNA"/>
</dbReference>
<dbReference type="Proteomes" id="UP000036902">
    <property type="component" value="Chromosome"/>
</dbReference>
<accession>A0A127K4J9</accession>
<reference evidence="3" key="1">
    <citation type="submission" date="2016-03" db="EMBL/GenBank/DDBJ databases">
        <authorList>
            <person name="Ma C."/>
            <person name="Zhou S."/>
            <person name="Yang G."/>
        </authorList>
    </citation>
    <scope>NUCLEOTIDE SEQUENCE [LARGE SCALE GENOMIC DNA]</scope>
    <source>
        <strain evidence="3">SgZ-1</strain>
    </source>
</reference>
<organism evidence="2 3">
    <name type="scientific">Thauera humireducens</name>
    <dbReference type="NCBI Taxonomy" id="1134435"/>
    <lineage>
        <taxon>Bacteria</taxon>
        <taxon>Pseudomonadati</taxon>
        <taxon>Pseudomonadota</taxon>
        <taxon>Betaproteobacteria</taxon>
        <taxon>Rhodocyclales</taxon>
        <taxon>Zoogloeaceae</taxon>
        <taxon>Thauera</taxon>
    </lineage>
</organism>
<evidence type="ECO:0000256" key="1">
    <source>
        <dbReference type="SAM" id="MobiDB-lite"/>
    </source>
</evidence>
<name>A0A127K4J9_9RHOO</name>
<proteinExistence type="predicted"/>
<evidence type="ECO:0000313" key="3">
    <source>
        <dbReference type="Proteomes" id="UP000036902"/>
    </source>
</evidence>
<dbReference type="STRING" id="1134435.AC731_006035"/>
<feature type="compositionally biased region" description="Low complexity" evidence="1">
    <location>
        <begin position="1"/>
        <end position="19"/>
    </location>
</feature>
<protein>
    <submittedName>
        <fullName evidence="2">Uncharacterized protein</fullName>
    </submittedName>
</protein>
<keyword evidence="3" id="KW-1185">Reference proteome</keyword>
<dbReference type="KEGG" id="thu:AC731_006035"/>
<evidence type="ECO:0000313" key="2">
    <source>
        <dbReference type="EMBL" id="AMO36534.1"/>
    </source>
</evidence>